<dbReference type="PRINTS" id="PR00385">
    <property type="entry name" value="P450"/>
</dbReference>
<evidence type="ECO:0000313" key="6">
    <source>
        <dbReference type="Proteomes" id="UP001642483"/>
    </source>
</evidence>
<comment type="similarity">
    <text evidence="2">Belongs to the cytochrome P450 family.</text>
</comment>
<sequence length="285" mass="32620">MSETLAVMIVYPIVEHINPFKAAADDYRAKVNRLTGFANNALKKHSNSIDENAISDYLTAFLHEQKSRNGGDGFTDPQLMRALLDFFVAGTETISTSTLWALLFLIHYPEIQKKLYDEINFISDNKESDIEWNDHTNCPYTNAFIQEVFRCRPVTPLGLQRMTAKDVELEGYFIPKGTPVMGNIWSVHHDPKHWKNPEAFQPERHLNEEGDFIFSNKIIPFCIGARVCPGEKLARMEMFFLITNLVKNFEFSSDPSSPKLPEMTDGVKGFLYTPHHYKIVAKARI</sequence>
<dbReference type="InterPro" id="IPR036396">
    <property type="entry name" value="Cyt_P450_sf"/>
</dbReference>
<proteinExistence type="inferred from homology"/>
<dbReference type="InterPro" id="IPR001128">
    <property type="entry name" value="Cyt_P450"/>
</dbReference>
<evidence type="ECO:0000256" key="3">
    <source>
        <dbReference type="ARBA" id="ARBA00022723"/>
    </source>
</evidence>
<dbReference type="Proteomes" id="UP001642483">
    <property type="component" value="Unassembled WGS sequence"/>
</dbReference>
<protein>
    <recommendedName>
        <fullName evidence="7">Cytochrome P450</fullName>
    </recommendedName>
</protein>
<comment type="cofactor">
    <cofactor evidence="1">
        <name>heme</name>
        <dbReference type="ChEBI" id="CHEBI:30413"/>
    </cofactor>
</comment>
<evidence type="ECO:0008006" key="7">
    <source>
        <dbReference type="Google" id="ProtNLM"/>
    </source>
</evidence>
<accession>A0ABP0F4Z6</accession>
<dbReference type="InterPro" id="IPR002401">
    <property type="entry name" value="Cyt_P450_E_grp-I"/>
</dbReference>
<comment type="caution">
    <text evidence="5">The sequence shown here is derived from an EMBL/GenBank/DDBJ whole genome shotgun (WGS) entry which is preliminary data.</text>
</comment>
<keyword evidence="3" id="KW-0479">Metal-binding</keyword>
<gene>
    <name evidence="5" type="ORF">CVLEPA_LOCUS3115</name>
</gene>
<dbReference type="Pfam" id="PF00067">
    <property type="entry name" value="p450"/>
    <property type="match status" value="1"/>
</dbReference>
<dbReference type="PANTHER" id="PTHR24300">
    <property type="entry name" value="CYTOCHROME P450 508A4-RELATED"/>
    <property type="match status" value="1"/>
</dbReference>
<evidence type="ECO:0000256" key="1">
    <source>
        <dbReference type="ARBA" id="ARBA00001971"/>
    </source>
</evidence>
<dbReference type="InterPro" id="IPR050182">
    <property type="entry name" value="Cytochrome_P450_fam2"/>
</dbReference>
<dbReference type="SUPFAM" id="SSF48264">
    <property type="entry name" value="Cytochrome P450"/>
    <property type="match status" value="1"/>
</dbReference>
<dbReference type="Gene3D" id="1.10.630.10">
    <property type="entry name" value="Cytochrome P450"/>
    <property type="match status" value="1"/>
</dbReference>
<dbReference type="PANTHER" id="PTHR24300:SF397">
    <property type="entry name" value="CYTOCHROME P450 2U1"/>
    <property type="match status" value="1"/>
</dbReference>
<evidence type="ECO:0000256" key="4">
    <source>
        <dbReference type="ARBA" id="ARBA00023004"/>
    </source>
</evidence>
<evidence type="ECO:0000313" key="5">
    <source>
        <dbReference type="EMBL" id="CAK8673312.1"/>
    </source>
</evidence>
<keyword evidence="6" id="KW-1185">Reference proteome</keyword>
<dbReference type="PRINTS" id="PR00463">
    <property type="entry name" value="EP450I"/>
</dbReference>
<evidence type="ECO:0000256" key="2">
    <source>
        <dbReference type="ARBA" id="ARBA00010617"/>
    </source>
</evidence>
<dbReference type="EMBL" id="CAWYQH010000002">
    <property type="protein sequence ID" value="CAK8673312.1"/>
    <property type="molecule type" value="Genomic_DNA"/>
</dbReference>
<reference evidence="5 6" key="1">
    <citation type="submission" date="2024-02" db="EMBL/GenBank/DDBJ databases">
        <authorList>
            <person name="Daric V."/>
            <person name="Darras S."/>
        </authorList>
    </citation>
    <scope>NUCLEOTIDE SEQUENCE [LARGE SCALE GENOMIC DNA]</scope>
</reference>
<organism evidence="5 6">
    <name type="scientific">Clavelina lepadiformis</name>
    <name type="common">Light-bulb sea squirt</name>
    <name type="synonym">Ascidia lepadiformis</name>
    <dbReference type="NCBI Taxonomy" id="159417"/>
    <lineage>
        <taxon>Eukaryota</taxon>
        <taxon>Metazoa</taxon>
        <taxon>Chordata</taxon>
        <taxon>Tunicata</taxon>
        <taxon>Ascidiacea</taxon>
        <taxon>Aplousobranchia</taxon>
        <taxon>Clavelinidae</taxon>
        <taxon>Clavelina</taxon>
    </lineage>
</organism>
<keyword evidence="4" id="KW-0408">Iron</keyword>
<name>A0ABP0F4Z6_CLALP</name>